<protein>
    <submittedName>
        <fullName evidence="1">Uncharacterized protein</fullName>
    </submittedName>
</protein>
<proteinExistence type="predicted"/>
<name>A0ABQ3VKM8_9CHLR</name>
<sequence>MKETIKKVRPVLLCDTWTIILYSYAFLSMAFNVDVPANPCGIFQSILDEVCKHERKILVIASH</sequence>
<comment type="caution">
    <text evidence="1">The sequence shown here is derived from an EMBL/GenBank/DDBJ whole genome shotgun (WGS) entry which is preliminary data.</text>
</comment>
<dbReference type="EMBL" id="BNJJ01000012">
    <property type="protein sequence ID" value="GHO86467.1"/>
    <property type="molecule type" value="Genomic_DNA"/>
</dbReference>
<evidence type="ECO:0000313" key="1">
    <source>
        <dbReference type="EMBL" id="GHO86467.1"/>
    </source>
</evidence>
<evidence type="ECO:0000313" key="2">
    <source>
        <dbReference type="Proteomes" id="UP000635565"/>
    </source>
</evidence>
<accession>A0ABQ3VKM8</accession>
<keyword evidence="2" id="KW-1185">Reference proteome</keyword>
<gene>
    <name evidence="1" type="ORF">KSZ_44730</name>
</gene>
<dbReference type="Proteomes" id="UP000635565">
    <property type="component" value="Unassembled WGS sequence"/>
</dbReference>
<reference evidence="1 2" key="1">
    <citation type="journal article" date="2021" name="Int. J. Syst. Evol. Microbiol.">
        <title>Reticulibacter mediterranei gen. nov., sp. nov., within the new family Reticulibacteraceae fam. nov., and Ktedonospora formicarum gen. nov., sp. nov., Ktedonobacter robiniae sp. nov., Dictyobacter formicarum sp. nov. and Dictyobacter arantiisoli sp. nov., belonging to the class Ktedonobacteria.</title>
        <authorList>
            <person name="Yabe S."/>
            <person name="Zheng Y."/>
            <person name="Wang C.M."/>
            <person name="Sakai Y."/>
            <person name="Abe K."/>
            <person name="Yokota A."/>
            <person name="Donadio S."/>
            <person name="Cavaletti L."/>
            <person name="Monciardini P."/>
        </authorList>
    </citation>
    <scope>NUCLEOTIDE SEQUENCE [LARGE SCALE GENOMIC DNA]</scope>
    <source>
        <strain evidence="1 2">SOSP1-9</strain>
    </source>
</reference>
<organism evidence="1 2">
    <name type="scientific">Dictyobacter formicarum</name>
    <dbReference type="NCBI Taxonomy" id="2778368"/>
    <lineage>
        <taxon>Bacteria</taxon>
        <taxon>Bacillati</taxon>
        <taxon>Chloroflexota</taxon>
        <taxon>Ktedonobacteria</taxon>
        <taxon>Ktedonobacterales</taxon>
        <taxon>Dictyobacteraceae</taxon>
        <taxon>Dictyobacter</taxon>
    </lineage>
</organism>